<dbReference type="EMBL" id="CP044617">
    <property type="protein sequence ID" value="QRD91437.1"/>
    <property type="molecule type" value="Genomic_DNA"/>
</dbReference>
<feature type="region of interest" description="Disordered" evidence="1">
    <location>
        <begin position="29"/>
        <end position="66"/>
    </location>
</feature>
<protein>
    <submittedName>
        <fullName evidence="3">Uncharacterized protein</fullName>
    </submittedName>
</protein>
<keyword evidence="2" id="KW-0732">Signal</keyword>
<evidence type="ECO:0000256" key="1">
    <source>
        <dbReference type="SAM" id="MobiDB-lite"/>
    </source>
</evidence>
<accession>A0A7U2R0Y5</accession>
<sequence>MGLDHSCCPLLSAFFLLAQLLLGVGESTRENHGSKVAATRRMDAMRSSEKGKGGRMEDPETEKQLRRVGTVWTENFPEGKRVGRNLKFYRPDCDDDELDWQID</sequence>
<dbReference type="AlphaFoldDB" id="A0A7U2R0Y5"/>
<name>A0A7U2R0Y5_ASPFN</name>
<evidence type="ECO:0000313" key="3">
    <source>
        <dbReference type="EMBL" id="QRD91437.1"/>
    </source>
</evidence>
<organism evidence="3 4">
    <name type="scientific">Aspergillus flavus (strain ATCC 200026 / FGSC A1120 / IAM 13836 / NRRL 3357 / JCM 12722 / SRRC 167)</name>
    <dbReference type="NCBI Taxonomy" id="332952"/>
    <lineage>
        <taxon>Eukaryota</taxon>
        <taxon>Fungi</taxon>
        <taxon>Dikarya</taxon>
        <taxon>Ascomycota</taxon>
        <taxon>Pezizomycotina</taxon>
        <taxon>Eurotiomycetes</taxon>
        <taxon>Eurotiomycetidae</taxon>
        <taxon>Eurotiales</taxon>
        <taxon>Aspergillaceae</taxon>
        <taxon>Aspergillus</taxon>
        <taxon>Aspergillus subgen. Circumdati</taxon>
    </lineage>
</organism>
<reference evidence="4" key="1">
    <citation type="journal article" date="2021" name="G3 (Bethesda)">
        <title>Chromosome assembled and annotated genome sequence of Aspergillus flavus NRRL 3357.</title>
        <authorList>
            <person name="Skerker J.M."/>
            <person name="Pianalto K.M."/>
            <person name="Mondo S.J."/>
            <person name="Yang K."/>
            <person name="Arkin A.P."/>
            <person name="Keller N.P."/>
            <person name="Grigoriev I.V."/>
            <person name="Louise Glass N.L."/>
        </authorList>
    </citation>
    <scope>NUCLEOTIDE SEQUENCE [LARGE SCALE GENOMIC DNA]</scope>
    <source>
        <strain evidence="4">ATCC 200026 / FGSC A1120 / IAM 13836 / NRRL 3357 / JCM 12722 / SRRC 167</strain>
    </source>
</reference>
<proteinExistence type="predicted"/>
<feature type="chain" id="PRO_5031427669" evidence="2">
    <location>
        <begin position="24"/>
        <end position="103"/>
    </location>
</feature>
<feature type="signal peptide" evidence="2">
    <location>
        <begin position="1"/>
        <end position="23"/>
    </location>
</feature>
<evidence type="ECO:0000256" key="2">
    <source>
        <dbReference type="SAM" id="SignalP"/>
    </source>
</evidence>
<evidence type="ECO:0000313" key="4">
    <source>
        <dbReference type="Proteomes" id="UP000596276"/>
    </source>
</evidence>
<dbReference type="Proteomes" id="UP000596276">
    <property type="component" value="Chromosome 7"/>
</dbReference>
<feature type="compositionally biased region" description="Basic and acidic residues" evidence="1">
    <location>
        <begin position="40"/>
        <end position="65"/>
    </location>
</feature>
<dbReference type="VEuPathDB" id="FungiDB:F9C07_2103398"/>
<keyword evidence="4" id="KW-1185">Reference proteome</keyword>
<gene>
    <name evidence="3" type="ORF">F9C07_2103398</name>
</gene>